<sequence>MPGPLVDELYPQLVLPVIAAPMFIVSGPELVIAQCASGIVGSMPALNARPQGLLTEWLTQVETTLAELKQRDPDRAIAPYAINHIIHKSNDRLEHDLDVCAQHKVPLIITSLRAPGDVVKAIHGWGGKVFHDITTLRHAEKALEAGVDGLILVCSGAGGHAGTLSPFALMAEVRRMYDGPIALSGAISRGSDVLAARAMGADFAYIGTRFIASREARAVDAYKDMLVQARASDVIYTPYFTGIPGNYLRASILAAGLDPDQLDKAGSAGANFGTTRSKPWRDIWGAGQGVAAIEQILAVDEIVENLKREYHQARKSLALESEGACA</sequence>
<dbReference type="PANTHER" id="PTHR42747:SF4">
    <property type="entry name" value="BLR1330 PROTEIN"/>
    <property type="match status" value="1"/>
</dbReference>
<evidence type="ECO:0000256" key="5">
    <source>
        <dbReference type="ARBA" id="ARBA00023033"/>
    </source>
</evidence>
<keyword evidence="3" id="KW-0288">FMN</keyword>
<dbReference type="InterPro" id="IPR013785">
    <property type="entry name" value="Aldolase_TIM"/>
</dbReference>
<dbReference type="OrthoDB" id="9778912at2"/>
<dbReference type="SUPFAM" id="SSF51412">
    <property type="entry name" value="Inosine monophosphate dehydrogenase (IMPDH)"/>
    <property type="match status" value="1"/>
</dbReference>
<evidence type="ECO:0000256" key="1">
    <source>
        <dbReference type="ARBA" id="ARBA00009881"/>
    </source>
</evidence>
<evidence type="ECO:0000313" key="6">
    <source>
        <dbReference type="EMBL" id="QAA94357.1"/>
    </source>
</evidence>
<dbReference type="PANTHER" id="PTHR42747">
    <property type="entry name" value="NITRONATE MONOOXYGENASE-RELATED"/>
    <property type="match status" value="1"/>
</dbReference>
<evidence type="ECO:0000256" key="3">
    <source>
        <dbReference type="ARBA" id="ARBA00022643"/>
    </source>
</evidence>
<name>A0A410GDH7_9BURK</name>
<dbReference type="FunFam" id="3.20.20.70:FF:000210">
    <property type="entry name" value="2-nitropropane dioxygenase"/>
    <property type="match status" value="1"/>
</dbReference>
<keyword evidence="7" id="KW-1185">Reference proteome</keyword>
<dbReference type="AlphaFoldDB" id="A0A410GDH7"/>
<comment type="similarity">
    <text evidence="1">Belongs to the nitronate monooxygenase family. NMO class I subfamily.</text>
</comment>
<dbReference type="Pfam" id="PF03060">
    <property type="entry name" value="NMO"/>
    <property type="match status" value="1"/>
</dbReference>
<dbReference type="Proteomes" id="UP000283474">
    <property type="component" value="Chromosome"/>
</dbReference>
<keyword evidence="4" id="KW-0560">Oxidoreductase</keyword>
<gene>
    <name evidence="6" type="ORF">CKA81_11330</name>
</gene>
<evidence type="ECO:0000256" key="4">
    <source>
        <dbReference type="ARBA" id="ARBA00023002"/>
    </source>
</evidence>
<protein>
    <submittedName>
        <fullName evidence="6">Nitronate monooxygenase</fullName>
    </submittedName>
</protein>
<accession>A0A410GDH7</accession>
<dbReference type="Gene3D" id="3.20.20.70">
    <property type="entry name" value="Aldolase class I"/>
    <property type="match status" value="1"/>
</dbReference>
<dbReference type="CDD" id="cd04730">
    <property type="entry name" value="NPD_like"/>
    <property type="match status" value="1"/>
</dbReference>
<dbReference type="RefSeq" id="WP_128355372.1">
    <property type="nucleotide sequence ID" value="NZ_CP022987.1"/>
</dbReference>
<organism evidence="6 7">
    <name type="scientific">Pollutimonas thiosulfatoxidans</name>
    <dbReference type="NCBI Taxonomy" id="2028345"/>
    <lineage>
        <taxon>Bacteria</taxon>
        <taxon>Pseudomonadati</taxon>
        <taxon>Pseudomonadota</taxon>
        <taxon>Betaproteobacteria</taxon>
        <taxon>Burkholderiales</taxon>
        <taxon>Alcaligenaceae</taxon>
        <taxon>Pollutimonas</taxon>
    </lineage>
</organism>
<keyword evidence="2" id="KW-0285">Flavoprotein</keyword>
<dbReference type="EMBL" id="CP022987">
    <property type="protein sequence ID" value="QAA94357.1"/>
    <property type="molecule type" value="Genomic_DNA"/>
</dbReference>
<proteinExistence type="inferred from homology"/>
<keyword evidence="5 6" id="KW-0503">Monooxygenase</keyword>
<dbReference type="GO" id="GO:0018580">
    <property type="term" value="F:nitronate monooxygenase activity"/>
    <property type="evidence" value="ECO:0007669"/>
    <property type="project" value="InterPro"/>
</dbReference>
<dbReference type="KEGG" id="pus:CKA81_11330"/>
<reference evidence="6 7" key="1">
    <citation type="submission" date="2017-08" db="EMBL/GenBank/DDBJ databases">
        <authorList>
            <person name="Park S.-J."/>
            <person name="Kim H."/>
        </authorList>
    </citation>
    <scope>NUCLEOTIDE SEQUENCE [LARGE SCALE GENOMIC DNA]</scope>
    <source>
        <strain evidence="7">ye3</strain>
    </source>
</reference>
<dbReference type="InterPro" id="IPR004136">
    <property type="entry name" value="NMO"/>
</dbReference>
<evidence type="ECO:0000313" key="7">
    <source>
        <dbReference type="Proteomes" id="UP000283474"/>
    </source>
</evidence>
<evidence type="ECO:0000256" key="2">
    <source>
        <dbReference type="ARBA" id="ARBA00022630"/>
    </source>
</evidence>